<feature type="region of interest" description="Disordered" evidence="1">
    <location>
        <begin position="204"/>
        <end position="289"/>
    </location>
</feature>
<gene>
    <name evidence="3" type="ORF">PCAL00307_LOCUS6999</name>
    <name evidence="4" type="ORF">PECAL_2P04850</name>
</gene>
<evidence type="ECO:0000256" key="1">
    <source>
        <dbReference type="SAM" id="MobiDB-lite"/>
    </source>
</evidence>
<dbReference type="InterPro" id="IPR016135">
    <property type="entry name" value="UBQ-conjugating_enzyme/RWD"/>
</dbReference>
<dbReference type="OrthoDB" id="1158011at2759"/>
<proteinExistence type="predicted"/>
<feature type="domain" description="UBC core" evidence="2">
    <location>
        <begin position="53"/>
        <end position="206"/>
    </location>
</feature>
<dbReference type="EMBL" id="HBIW01008271">
    <property type="protein sequence ID" value="CAE0691563.1"/>
    <property type="molecule type" value="Transcribed_RNA"/>
</dbReference>
<name>A0A7S3ZRS5_9STRA</name>
<feature type="compositionally biased region" description="Basic and acidic residues" evidence="1">
    <location>
        <begin position="235"/>
        <end position="248"/>
    </location>
</feature>
<sequence>MDYDTPHSSPRPHVVDDSMRADSPYGGPLNYGQTPHLNNMDTQTTGRSRGVITSELRMKKDLAELAQAKMTSPHVQTTIDFPDGDVLHLRVTLRVAAGFYAGGTFVVSLKVPSNYPFRAPTATALTRVWHPNIDVENGRIRHPLLERDWKPVLSINTVVFGLQLLFLEPNVQCASVIANAAAAQTLLHGRDAFADDVRRTLRGGTFGGHPFPSHTHASPRAAPSRKRPCDEDDLRADVKRLSVRDGRGSPRTVLDPTSSPRSFVPVQHPPAQYYRTADGYPISVPARHP</sequence>
<accession>A0A7S3ZRS5</accession>
<evidence type="ECO:0000259" key="2">
    <source>
        <dbReference type="PROSITE" id="PS50127"/>
    </source>
</evidence>
<dbReference type="AlphaFoldDB" id="A0A7S3ZRS5"/>
<dbReference type="Gene3D" id="3.10.110.10">
    <property type="entry name" value="Ubiquitin Conjugating Enzyme"/>
    <property type="match status" value="1"/>
</dbReference>
<evidence type="ECO:0000313" key="3">
    <source>
        <dbReference type="EMBL" id="CAE0691563.1"/>
    </source>
</evidence>
<feature type="compositionally biased region" description="Polar residues" evidence="1">
    <location>
        <begin position="31"/>
        <end position="45"/>
    </location>
</feature>
<dbReference type="EMBL" id="CAKKNE010000002">
    <property type="protein sequence ID" value="CAH0367463.1"/>
    <property type="molecule type" value="Genomic_DNA"/>
</dbReference>
<reference evidence="4" key="2">
    <citation type="submission" date="2021-11" db="EMBL/GenBank/DDBJ databases">
        <authorList>
            <consortium name="Genoscope - CEA"/>
            <person name="William W."/>
        </authorList>
    </citation>
    <scope>NUCLEOTIDE SEQUENCE</scope>
</reference>
<dbReference type="CDD" id="cd23794">
    <property type="entry name" value="UBCc_UBE2F_UBE2M"/>
    <property type="match status" value="1"/>
</dbReference>
<evidence type="ECO:0000313" key="5">
    <source>
        <dbReference type="Proteomes" id="UP000789595"/>
    </source>
</evidence>
<dbReference type="SMART" id="SM00212">
    <property type="entry name" value="UBCc"/>
    <property type="match status" value="1"/>
</dbReference>
<dbReference type="Proteomes" id="UP000789595">
    <property type="component" value="Unassembled WGS sequence"/>
</dbReference>
<keyword evidence="5" id="KW-1185">Reference proteome</keyword>
<dbReference type="Pfam" id="PF00179">
    <property type="entry name" value="UQ_con"/>
    <property type="match status" value="1"/>
</dbReference>
<dbReference type="PANTHER" id="PTHR24068">
    <property type="entry name" value="UBIQUITIN-CONJUGATING ENZYME E2"/>
    <property type="match status" value="1"/>
</dbReference>
<protein>
    <recommendedName>
        <fullName evidence="2">UBC core domain-containing protein</fullName>
    </recommendedName>
</protein>
<dbReference type="SUPFAM" id="SSF54495">
    <property type="entry name" value="UBC-like"/>
    <property type="match status" value="1"/>
</dbReference>
<reference evidence="3" key="1">
    <citation type="submission" date="2021-01" db="EMBL/GenBank/DDBJ databases">
        <authorList>
            <person name="Corre E."/>
            <person name="Pelletier E."/>
            <person name="Niang G."/>
            <person name="Scheremetjew M."/>
            <person name="Finn R."/>
            <person name="Kale V."/>
            <person name="Holt S."/>
            <person name="Cochrane G."/>
            <person name="Meng A."/>
            <person name="Brown T."/>
            <person name="Cohen L."/>
        </authorList>
    </citation>
    <scope>NUCLEOTIDE SEQUENCE</scope>
    <source>
        <strain evidence="3">CCMP1756</strain>
    </source>
</reference>
<feature type="region of interest" description="Disordered" evidence="1">
    <location>
        <begin position="1"/>
        <end position="45"/>
    </location>
</feature>
<evidence type="ECO:0000313" key="4">
    <source>
        <dbReference type="EMBL" id="CAH0367463.1"/>
    </source>
</evidence>
<dbReference type="InterPro" id="IPR000608">
    <property type="entry name" value="UBC"/>
</dbReference>
<dbReference type="PROSITE" id="PS50127">
    <property type="entry name" value="UBC_2"/>
    <property type="match status" value="1"/>
</dbReference>
<organism evidence="3">
    <name type="scientific">Pelagomonas calceolata</name>
    <dbReference type="NCBI Taxonomy" id="35677"/>
    <lineage>
        <taxon>Eukaryota</taxon>
        <taxon>Sar</taxon>
        <taxon>Stramenopiles</taxon>
        <taxon>Ochrophyta</taxon>
        <taxon>Pelagophyceae</taxon>
        <taxon>Pelagomonadales</taxon>
        <taxon>Pelagomonadaceae</taxon>
        <taxon>Pelagomonas</taxon>
    </lineage>
</organism>